<accession>A0A9D4M7S5</accession>
<organism evidence="1 2">
    <name type="scientific">Dreissena polymorpha</name>
    <name type="common">Zebra mussel</name>
    <name type="synonym">Mytilus polymorpha</name>
    <dbReference type="NCBI Taxonomy" id="45954"/>
    <lineage>
        <taxon>Eukaryota</taxon>
        <taxon>Metazoa</taxon>
        <taxon>Spiralia</taxon>
        <taxon>Lophotrochozoa</taxon>
        <taxon>Mollusca</taxon>
        <taxon>Bivalvia</taxon>
        <taxon>Autobranchia</taxon>
        <taxon>Heteroconchia</taxon>
        <taxon>Euheterodonta</taxon>
        <taxon>Imparidentia</taxon>
        <taxon>Neoheterodontei</taxon>
        <taxon>Myida</taxon>
        <taxon>Dreissenoidea</taxon>
        <taxon>Dreissenidae</taxon>
        <taxon>Dreissena</taxon>
    </lineage>
</organism>
<proteinExistence type="predicted"/>
<reference evidence="1" key="2">
    <citation type="submission" date="2020-11" db="EMBL/GenBank/DDBJ databases">
        <authorList>
            <person name="McCartney M.A."/>
            <person name="Auch B."/>
            <person name="Kono T."/>
            <person name="Mallez S."/>
            <person name="Becker A."/>
            <person name="Gohl D.M."/>
            <person name="Silverstein K.A.T."/>
            <person name="Koren S."/>
            <person name="Bechman K.B."/>
            <person name="Herman A."/>
            <person name="Abrahante J.E."/>
            <person name="Garbe J."/>
        </authorList>
    </citation>
    <scope>NUCLEOTIDE SEQUENCE</scope>
    <source>
        <strain evidence="1">Duluth1</strain>
        <tissue evidence="1">Whole animal</tissue>
    </source>
</reference>
<protein>
    <submittedName>
        <fullName evidence="1">Uncharacterized protein</fullName>
    </submittedName>
</protein>
<keyword evidence="2" id="KW-1185">Reference proteome</keyword>
<reference evidence="1" key="1">
    <citation type="journal article" date="2019" name="bioRxiv">
        <title>The Genome of the Zebra Mussel, Dreissena polymorpha: A Resource for Invasive Species Research.</title>
        <authorList>
            <person name="McCartney M.A."/>
            <person name="Auch B."/>
            <person name="Kono T."/>
            <person name="Mallez S."/>
            <person name="Zhang Y."/>
            <person name="Obille A."/>
            <person name="Becker A."/>
            <person name="Abrahante J.E."/>
            <person name="Garbe J."/>
            <person name="Badalamenti J.P."/>
            <person name="Herman A."/>
            <person name="Mangelson H."/>
            <person name="Liachko I."/>
            <person name="Sullivan S."/>
            <person name="Sone E.D."/>
            <person name="Koren S."/>
            <person name="Silverstein K.A.T."/>
            <person name="Beckman K.B."/>
            <person name="Gohl D.M."/>
        </authorList>
    </citation>
    <scope>NUCLEOTIDE SEQUENCE</scope>
    <source>
        <strain evidence="1">Duluth1</strain>
        <tissue evidence="1">Whole animal</tissue>
    </source>
</reference>
<dbReference type="AlphaFoldDB" id="A0A9D4M7S5"/>
<evidence type="ECO:0000313" key="1">
    <source>
        <dbReference type="EMBL" id="KAH3872345.1"/>
    </source>
</evidence>
<comment type="caution">
    <text evidence="1">The sequence shown here is derived from an EMBL/GenBank/DDBJ whole genome shotgun (WGS) entry which is preliminary data.</text>
</comment>
<evidence type="ECO:0000313" key="2">
    <source>
        <dbReference type="Proteomes" id="UP000828390"/>
    </source>
</evidence>
<dbReference type="Proteomes" id="UP000828390">
    <property type="component" value="Unassembled WGS sequence"/>
</dbReference>
<dbReference type="EMBL" id="JAIWYP010000002">
    <property type="protein sequence ID" value="KAH3872345.1"/>
    <property type="molecule type" value="Genomic_DNA"/>
</dbReference>
<gene>
    <name evidence="1" type="ORF">DPMN_035560</name>
</gene>
<sequence>MGDALSSKIDSIAVDIEKRLSDKISKILDKRMSTESNRIKNEVIKEIGTVSDNICQDVKCLQQQNDEMKSVESS</sequence>
<name>A0A9D4M7S5_DREPO</name>